<dbReference type="EMBL" id="GGFJ01011703">
    <property type="protein sequence ID" value="MBW60844.1"/>
    <property type="molecule type" value="Transcribed_RNA"/>
</dbReference>
<reference evidence="1" key="1">
    <citation type="submission" date="2018-01" db="EMBL/GenBank/DDBJ databases">
        <title>An insight into the sialome of Amazonian anophelines.</title>
        <authorList>
            <person name="Ribeiro J.M."/>
            <person name="Scarpassa V."/>
            <person name="Calvo E."/>
        </authorList>
    </citation>
    <scope>NUCLEOTIDE SEQUENCE</scope>
    <source>
        <tissue evidence="1">Salivary glands</tissue>
    </source>
</reference>
<sequence>MVIRGFLSSVSLSLSFSLSRDGLFLARSLVLAVHDSNAVKYTETRTSTQWTSEDHRIRGEGGHTRMTDCNRDYALAHCSSTATSSTSSSSSKRQTAVLQVKIAIMTTTTTTTTRMGTPNDNDAGSIDDNEVQCPQCKCSAVNTATLTHTSFLTI</sequence>
<evidence type="ECO:0000313" key="1">
    <source>
        <dbReference type="EMBL" id="MBW60844.1"/>
    </source>
</evidence>
<proteinExistence type="predicted"/>
<name>A0A2M4C6A4_9DIPT</name>
<protein>
    <submittedName>
        <fullName evidence="1">Putative secreted protein</fullName>
    </submittedName>
</protein>
<dbReference type="AlphaFoldDB" id="A0A2M4C6A4"/>
<accession>A0A2M4C6A4</accession>
<organism evidence="1">
    <name type="scientific">Anopheles marajoara</name>
    <dbReference type="NCBI Taxonomy" id="58244"/>
    <lineage>
        <taxon>Eukaryota</taxon>
        <taxon>Metazoa</taxon>
        <taxon>Ecdysozoa</taxon>
        <taxon>Arthropoda</taxon>
        <taxon>Hexapoda</taxon>
        <taxon>Insecta</taxon>
        <taxon>Pterygota</taxon>
        <taxon>Neoptera</taxon>
        <taxon>Endopterygota</taxon>
        <taxon>Diptera</taxon>
        <taxon>Nematocera</taxon>
        <taxon>Culicoidea</taxon>
        <taxon>Culicidae</taxon>
        <taxon>Anophelinae</taxon>
        <taxon>Anopheles</taxon>
    </lineage>
</organism>